<evidence type="ECO:0000313" key="2">
    <source>
        <dbReference type="EMBL" id="SPO39846.1"/>
    </source>
</evidence>
<evidence type="ECO:0000313" key="3">
    <source>
        <dbReference type="Proteomes" id="UP000323386"/>
    </source>
</evidence>
<reference evidence="2 3" key="1">
    <citation type="submission" date="2018-03" db="EMBL/GenBank/DDBJ databases">
        <authorList>
            <person name="Guldener U."/>
        </authorList>
    </citation>
    <scope>NUCLEOTIDE SEQUENCE [LARGE SCALE GENOMIC DNA]</scope>
    <source>
        <strain evidence="2 3">DAOM196992</strain>
    </source>
</reference>
<name>A0A5C3F705_9BASI</name>
<feature type="region of interest" description="Disordered" evidence="1">
    <location>
        <begin position="63"/>
        <end position="112"/>
    </location>
</feature>
<proteinExistence type="predicted"/>
<protein>
    <submittedName>
        <fullName evidence="2">Uncharacterized protein</fullName>
    </submittedName>
</protein>
<dbReference type="Proteomes" id="UP000323386">
    <property type="component" value="Unassembled WGS sequence"/>
</dbReference>
<sequence length="151" mass="16325">MAAAAASKQQPASSSSRRRPRRWQLNGLELRPPAGLPPRWCRMQNGARVQGPPAVAAHIIMRRAPTAARQSTQQSPSQPLRRQARPVQSPPGRLPASTPSPAGLARQAGPAGLAARRTDRELTRCCKGIPAPLVHPHPLQKRVDETGWICV</sequence>
<dbReference type="AlphaFoldDB" id="A0A5C3F705"/>
<feature type="region of interest" description="Disordered" evidence="1">
    <location>
        <begin position="1"/>
        <end position="49"/>
    </location>
</feature>
<dbReference type="EMBL" id="OOIP01000016">
    <property type="protein sequence ID" value="SPO39846.1"/>
    <property type="molecule type" value="Genomic_DNA"/>
</dbReference>
<organism evidence="2 3">
    <name type="scientific">Pseudozyma flocculosa</name>
    <dbReference type="NCBI Taxonomy" id="84751"/>
    <lineage>
        <taxon>Eukaryota</taxon>
        <taxon>Fungi</taxon>
        <taxon>Dikarya</taxon>
        <taxon>Basidiomycota</taxon>
        <taxon>Ustilaginomycotina</taxon>
        <taxon>Ustilaginomycetes</taxon>
        <taxon>Ustilaginales</taxon>
        <taxon>Ustilaginaceae</taxon>
        <taxon>Pseudozyma</taxon>
    </lineage>
</organism>
<evidence type="ECO:0000256" key="1">
    <source>
        <dbReference type="SAM" id="MobiDB-lite"/>
    </source>
</evidence>
<accession>A0A5C3F705</accession>
<keyword evidence="3" id="KW-1185">Reference proteome</keyword>
<feature type="compositionally biased region" description="Polar residues" evidence="1">
    <location>
        <begin position="68"/>
        <end position="80"/>
    </location>
</feature>
<gene>
    <name evidence="2" type="ORF">PSFLO_05327</name>
</gene>
<feature type="compositionally biased region" description="Low complexity" evidence="1">
    <location>
        <begin position="1"/>
        <end position="15"/>
    </location>
</feature>